<evidence type="ECO:0000259" key="9">
    <source>
        <dbReference type="Pfam" id="PF04083"/>
    </source>
</evidence>
<keyword evidence="2" id="KW-0732">Signal</keyword>
<dbReference type="InterPro" id="IPR006693">
    <property type="entry name" value="AB_hydrolase_lipase"/>
</dbReference>
<evidence type="ECO:0000256" key="5">
    <source>
        <dbReference type="ARBA" id="ARBA00023098"/>
    </source>
</evidence>
<dbReference type="EMBL" id="JAWJWE010000037">
    <property type="protein sequence ID" value="KAK6625799.1"/>
    <property type="molecule type" value="Genomic_DNA"/>
</dbReference>
<keyword evidence="8" id="KW-0812">Transmembrane</keyword>
<comment type="caution">
    <text evidence="10">The sequence shown here is derived from an EMBL/GenBank/DDBJ whole genome shotgun (WGS) entry which is preliminary data.</text>
</comment>
<keyword evidence="6" id="KW-0325">Glycoprotein</keyword>
<sequence>MGHGVYEVEEWAQASGVGGSGLGRVGQVEHGCDGFVGAPVLDWHGGGFWLCQGCFALFLCVLWSVTAKQEEMAATNIRNMNARQIIRFFGYPSETHTILTPDGYFLELHRIPRGRNGQSNPKLPPVLIQHGLLESSGSFLIIGPDDALPCLLADLGFDVWLGNSRGNKYSRGHVTLDPDEFEFWNYTYHEGALNDITTEIDFILEQTNREKLIYIGHSMGTTMFFILMSMIPEYNEKIELGIMMAPVAYLYYCGSPVIQAIAPLAHLVKEAMAARLGEVLPESELFEFVAGSFCASSIFSRDVCGSVVHLLTGDDPRSYTPEFLQVILHHFPEGYSFKTLLHYGQFASKERFGMVDYLEDGNMAEYGVPYPPDYDLEKITAPISLYAAKMDYLADLIDVKRLPKYLKSLKRLFVVEYCKFGHLDFLFSEYVKEEVNDHIIADIMQHLGQNITGESYANNNKF</sequence>
<dbReference type="AlphaFoldDB" id="A0AAN8PEF1"/>
<name>A0AAN8PEF1_POLSC</name>
<feature type="active site" description="Charge relay system" evidence="7">
    <location>
        <position position="422"/>
    </location>
</feature>
<feature type="transmembrane region" description="Helical" evidence="8">
    <location>
        <begin position="46"/>
        <end position="65"/>
    </location>
</feature>
<gene>
    <name evidence="10" type="ORF">RUM43_006098</name>
</gene>
<comment type="similarity">
    <text evidence="1">Belongs to the AB hydrolase superfamily. Lipase family.</text>
</comment>
<proteinExistence type="inferred from homology"/>
<dbReference type="PIRSF" id="PIRSF000862">
    <property type="entry name" value="Steryl_ester_lip"/>
    <property type="match status" value="1"/>
</dbReference>
<dbReference type="Proteomes" id="UP001372834">
    <property type="component" value="Unassembled WGS sequence"/>
</dbReference>
<evidence type="ECO:0000313" key="11">
    <source>
        <dbReference type="Proteomes" id="UP001372834"/>
    </source>
</evidence>
<evidence type="ECO:0000256" key="3">
    <source>
        <dbReference type="ARBA" id="ARBA00022801"/>
    </source>
</evidence>
<dbReference type="Pfam" id="PF04083">
    <property type="entry name" value="Abhydro_lipase"/>
    <property type="match status" value="1"/>
</dbReference>
<feature type="domain" description="Partial AB-hydrolase lipase" evidence="9">
    <location>
        <begin position="83"/>
        <end position="141"/>
    </location>
</feature>
<evidence type="ECO:0000256" key="7">
    <source>
        <dbReference type="PIRSR" id="PIRSR000862-1"/>
    </source>
</evidence>
<dbReference type="InterPro" id="IPR029058">
    <property type="entry name" value="AB_hydrolase_fold"/>
</dbReference>
<keyword evidence="5" id="KW-0443">Lipid metabolism</keyword>
<feature type="transmembrane region" description="Helical" evidence="8">
    <location>
        <begin position="212"/>
        <end position="231"/>
    </location>
</feature>
<evidence type="ECO:0000313" key="10">
    <source>
        <dbReference type="EMBL" id="KAK6625799.1"/>
    </source>
</evidence>
<protein>
    <recommendedName>
        <fullName evidence="9">Partial AB-hydrolase lipase domain-containing protein</fullName>
    </recommendedName>
</protein>
<accession>A0AAN8PEF1</accession>
<dbReference type="InterPro" id="IPR025483">
    <property type="entry name" value="Lipase_euk"/>
</dbReference>
<dbReference type="PANTHER" id="PTHR11005">
    <property type="entry name" value="LYSOSOMAL ACID LIPASE-RELATED"/>
    <property type="match status" value="1"/>
</dbReference>
<reference evidence="10 11" key="1">
    <citation type="submission" date="2023-10" db="EMBL/GenBank/DDBJ databases">
        <title>Genomes of two closely related lineages of the louse Polyplax serrata with different host specificities.</title>
        <authorList>
            <person name="Martinu J."/>
            <person name="Tarabai H."/>
            <person name="Stefka J."/>
            <person name="Hypsa V."/>
        </authorList>
    </citation>
    <scope>NUCLEOTIDE SEQUENCE [LARGE SCALE GENOMIC DNA]</scope>
    <source>
        <strain evidence="10">HR10_N</strain>
    </source>
</reference>
<dbReference type="FunFam" id="3.40.50.1820:FF:000057">
    <property type="entry name" value="Lipase"/>
    <property type="match status" value="1"/>
</dbReference>
<keyword evidence="4" id="KW-0442">Lipid degradation</keyword>
<evidence type="ECO:0000256" key="6">
    <source>
        <dbReference type="ARBA" id="ARBA00023180"/>
    </source>
</evidence>
<feature type="active site" description="Charge relay system" evidence="7">
    <location>
        <position position="391"/>
    </location>
</feature>
<organism evidence="10 11">
    <name type="scientific">Polyplax serrata</name>
    <name type="common">Common mouse louse</name>
    <dbReference type="NCBI Taxonomy" id="468196"/>
    <lineage>
        <taxon>Eukaryota</taxon>
        <taxon>Metazoa</taxon>
        <taxon>Ecdysozoa</taxon>
        <taxon>Arthropoda</taxon>
        <taxon>Hexapoda</taxon>
        <taxon>Insecta</taxon>
        <taxon>Pterygota</taxon>
        <taxon>Neoptera</taxon>
        <taxon>Paraneoptera</taxon>
        <taxon>Psocodea</taxon>
        <taxon>Troctomorpha</taxon>
        <taxon>Phthiraptera</taxon>
        <taxon>Anoplura</taxon>
        <taxon>Polyplacidae</taxon>
        <taxon>Polyplax</taxon>
    </lineage>
</organism>
<dbReference type="SUPFAM" id="SSF53474">
    <property type="entry name" value="alpha/beta-Hydrolases"/>
    <property type="match status" value="1"/>
</dbReference>
<dbReference type="GO" id="GO:0016042">
    <property type="term" value="P:lipid catabolic process"/>
    <property type="evidence" value="ECO:0007669"/>
    <property type="project" value="UniProtKB-KW"/>
</dbReference>
<dbReference type="GO" id="GO:0016788">
    <property type="term" value="F:hydrolase activity, acting on ester bonds"/>
    <property type="evidence" value="ECO:0007669"/>
    <property type="project" value="InterPro"/>
</dbReference>
<feature type="active site" description="Nucleophile" evidence="7">
    <location>
        <position position="218"/>
    </location>
</feature>
<keyword evidence="8" id="KW-0472">Membrane</keyword>
<keyword evidence="3" id="KW-0378">Hydrolase</keyword>
<evidence type="ECO:0000256" key="8">
    <source>
        <dbReference type="SAM" id="Phobius"/>
    </source>
</evidence>
<feature type="transmembrane region" description="Helical" evidence="8">
    <location>
        <begin position="243"/>
        <end position="265"/>
    </location>
</feature>
<evidence type="ECO:0000256" key="2">
    <source>
        <dbReference type="ARBA" id="ARBA00022729"/>
    </source>
</evidence>
<evidence type="ECO:0000256" key="1">
    <source>
        <dbReference type="ARBA" id="ARBA00010701"/>
    </source>
</evidence>
<dbReference type="Gene3D" id="3.40.50.1820">
    <property type="entry name" value="alpha/beta hydrolase"/>
    <property type="match status" value="1"/>
</dbReference>
<keyword evidence="8" id="KW-1133">Transmembrane helix</keyword>
<evidence type="ECO:0000256" key="4">
    <source>
        <dbReference type="ARBA" id="ARBA00022963"/>
    </source>
</evidence>